<dbReference type="Proteomes" id="UP000504609">
    <property type="component" value="Unplaced"/>
</dbReference>
<dbReference type="PANTHER" id="PTHR48010:SF55">
    <property type="entry name" value="OS01G0607900 PROTEIN"/>
    <property type="match status" value="1"/>
</dbReference>
<sequence>MASLLKPPLLLSLVFSFFILCSSSSEESTLLTFKASINDSTNSLSNWVSSSATHFCNWTGISCTSSSPSSLSIAAIVLQGLNLSGEISSSVCELPRLTHLNLADNRFNQPIPLHLSQCSALESLNLSNNLIWGTIPDQISLFDSLRVLDFARNHIEGKIPEGIGALKNLQTLNLRNNLISGRVPSVIFHNLTELVVLDLSENAYLMSDIPNEIGKLEKLEELWLQSSGFYGEIPYSLLGLKSLNVLDLSQNNLTGKLPEMMGSSLKNLVFFDVSENKLMGAFPNGFCSGESLVSFSVHTNFFTGNLPNSLNKCLNLERFQVQNNGFSGDFPESLWSLPKIKLIRAENNGFSGEVPEFISMATHLEQVQLDNNSFSSKIPQGLGSIRSLYRFSASLNRFHGDLPPNFCDSPLMSIINLSHNSLSGRIPEPKNCKKLVSLSLAGNSFSGEIPSSLADLPVLTYLDLSDNNLTGSIPQRLENLKFALFNVSFNQLSGAVPFSLISGLPASFLQGNPDLCGPGLQTPCSQGHPVSDMSGLNKMTCALVSIACVLGVMSLAAGFVLYYRSFKSKSRVDNWHSVYFYPLRISEHALIMGMNEKTAQGCEGAFGQVFVLSLPSRELIAVKKLVKFGSRSWKSLKAEVKTLAKIRHKNIIKILGFCHSDDAIFLIYEFLHKGSLADLLCRNDSCLNWNVRLRIAIEVAQGLAYIHKDYVPRLLHRNVKSSNILLDVDLIPKLTDFALDHIVGESAFHSTVASESAHSCYIAPECKYNKKATEQMDVYSFGVVLLELVTGRLAERSESTDALDVIQWVRRKVNIANGASQVLDPSISENSQRGLMLEALDVALQCTSMMPEKRPSMLEVAKALQLIGSTTNLDDAAAFSAAEDDSSVSS</sequence>
<keyword evidence="3" id="KW-0808">Transferase</keyword>
<dbReference type="GeneID" id="111435515"/>
<dbReference type="Pfam" id="PF08263">
    <property type="entry name" value="LRRNT_2"/>
    <property type="match status" value="1"/>
</dbReference>
<keyword evidence="11" id="KW-0675">Receptor</keyword>
<evidence type="ECO:0000256" key="6">
    <source>
        <dbReference type="ARBA" id="ARBA00022737"/>
    </source>
</evidence>
<protein>
    <submittedName>
        <fullName evidence="17">Probably inactive leucine-rich repeat receptor-like protein kinase At5g06940</fullName>
    </submittedName>
</protein>
<feature type="transmembrane region" description="Helical" evidence="13">
    <location>
        <begin position="542"/>
        <end position="563"/>
    </location>
</feature>
<dbReference type="Pfam" id="PF07714">
    <property type="entry name" value="PK_Tyr_Ser-Thr"/>
    <property type="match status" value="1"/>
</dbReference>
<keyword evidence="7" id="KW-0547">Nucleotide-binding</keyword>
<evidence type="ECO:0000256" key="1">
    <source>
        <dbReference type="ARBA" id="ARBA00004479"/>
    </source>
</evidence>
<keyword evidence="16" id="KW-1185">Reference proteome</keyword>
<dbReference type="InterPro" id="IPR050994">
    <property type="entry name" value="At_inactive_RLKs"/>
</dbReference>
<dbReference type="InterPro" id="IPR001611">
    <property type="entry name" value="Leu-rich_rpt"/>
</dbReference>
<name>A0A6J1EKY1_CUCMO</name>
<dbReference type="PROSITE" id="PS51450">
    <property type="entry name" value="LRR"/>
    <property type="match status" value="1"/>
</dbReference>
<dbReference type="InterPro" id="IPR011009">
    <property type="entry name" value="Kinase-like_dom_sf"/>
</dbReference>
<keyword evidence="9 13" id="KW-1133">Transmembrane helix</keyword>
<dbReference type="FunFam" id="3.80.10.10:FF:000534">
    <property type="entry name" value="Probably inactive leucine-rich repeat receptor-like protein kinase At5g06940"/>
    <property type="match status" value="1"/>
</dbReference>
<dbReference type="SUPFAM" id="SSF52058">
    <property type="entry name" value="L domain-like"/>
    <property type="match status" value="2"/>
</dbReference>
<evidence type="ECO:0000256" key="11">
    <source>
        <dbReference type="ARBA" id="ARBA00023170"/>
    </source>
</evidence>
<keyword evidence="4 13" id="KW-0812">Transmembrane</keyword>
<organism evidence="16 17">
    <name type="scientific">Cucurbita moschata</name>
    <name type="common">Winter crookneck squash</name>
    <name type="synonym">Cucurbita pepo var. moschata</name>
    <dbReference type="NCBI Taxonomy" id="3662"/>
    <lineage>
        <taxon>Eukaryota</taxon>
        <taxon>Viridiplantae</taxon>
        <taxon>Streptophyta</taxon>
        <taxon>Embryophyta</taxon>
        <taxon>Tracheophyta</taxon>
        <taxon>Spermatophyta</taxon>
        <taxon>Magnoliopsida</taxon>
        <taxon>eudicotyledons</taxon>
        <taxon>Gunneridae</taxon>
        <taxon>Pentapetalae</taxon>
        <taxon>rosids</taxon>
        <taxon>fabids</taxon>
        <taxon>Cucurbitales</taxon>
        <taxon>Cucurbitaceae</taxon>
        <taxon>Cucurbiteae</taxon>
        <taxon>Cucurbita</taxon>
    </lineage>
</organism>
<evidence type="ECO:0000256" key="14">
    <source>
        <dbReference type="SAM" id="SignalP"/>
    </source>
</evidence>
<comment type="subcellular location">
    <subcellularLocation>
        <location evidence="1">Membrane</location>
        <topology evidence="1">Single-pass type I membrane protein</topology>
    </subcellularLocation>
</comment>
<proteinExistence type="predicted"/>
<evidence type="ECO:0000313" key="17">
    <source>
        <dbReference type="RefSeq" id="XP_022928666.1"/>
    </source>
</evidence>
<keyword evidence="12" id="KW-0325">Glycoprotein</keyword>
<evidence type="ECO:0000256" key="10">
    <source>
        <dbReference type="ARBA" id="ARBA00023136"/>
    </source>
</evidence>
<feature type="signal peptide" evidence="14">
    <location>
        <begin position="1"/>
        <end position="24"/>
    </location>
</feature>
<dbReference type="FunFam" id="1.10.510.10:FF:000388">
    <property type="entry name" value="Leucine-rich repeat receptor-like tyrosine-protein kinase PXC3"/>
    <property type="match status" value="1"/>
</dbReference>
<dbReference type="SMART" id="SM00369">
    <property type="entry name" value="LRR_TYP"/>
    <property type="match status" value="6"/>
</dbReference>
<evidence type="ECO:0000259" key="15">
    <source>
        <dbReference type="PROSITE" id="PS50011"/>
    </source>
</evidence>
<dbReference type="RefSeq" id="XP_022928666.1">
    <property type="nucleotide sequence ID" value="XM_023072898.1"/>
</dbReference>
<dbReference type="FunFam" id="3.30.200.20:FF:000652">
    <property type="entry name" value="probably inactive leucine-rich repeat receptor-like protein kinase At5g06940"/>
    <property type="match status" value="1"/>
</dbReference>
<dbReference type="InterPro" id="IPR032675">
    <property type="entry name" value="LRR_dom_sf"/>
</dbReference>
<evidence type="ECO:0000256" key="7">
    <source>
        <dbReference type="ARBA" id="ARBA00022741"/>
    </source>
</evidence>
<evidence type="ECO:0000256" key="2">
    <source>
        <dbReference type="ARBA" id="ARBA00022614"/>
    </source>
</evidence>
<dbReference type="Pfam" id="PF23598">
    <property type="entry name" value="LRR_14"/>
    <property type="match status" value="1"/>
</dbReference>
<dbReference type="Gene3D" id="3.30.200.20">
    <property type="entry name" value="Phosphorylase Kinase, domain 1"/>
    <property type="match status" value="1"/>
</dbReference>
<keyword evidence="5 14" id="KW-0732">Signal</keyword>
<dbReference type="KEGG" id="cmos:111435515"/>
<dbReference type="InterPro" id="IPR000719">
    <property type="entry name" value="Prot_kinase_dom"/>
</dbReference>
<dbReference type="GO" id="GO:0016020">
    <property type="term" value="C:membrane"/>
    <property type="evidence" value="ECO:0007669"/>
    <property type="project" value="UniProtKB-SubCell"/>
</dbReference>
<dbReference type="SUPFAM" id="SSF56112">
    <property type="entry name" value="Protein kinase-like (PK-like)"/>
    <property type="match status" value="1"/>
</dbReference>
<dbReference type="Gene3D" id="3.80.10.10">
    <property type="entry name" value="Ribonuclease Inhibitor"/>
    <property type="match status" value="3"/>
</dbReference>
<keyword evidence="2" id="KW-0433">Leucine-rich repeat</keyword>
<dbReference type="Gene3D" id="1.10.510.10">
    <property type="entry name" value="Transferase(Phosphotransferase) domain 1"/>
    <property type="match status" value="1"/>
</dbReference>
<evidence type="ECO:0000256" key="9">
    <source>
        <dbReference type="ARBA" id="ARBA00022989"/>
    </source>
</evidence>
<feature type="domain" description="Protein kinase" evidence="15">
    <location>
        <begin position="595"/>
        <end position="867"/>
    </location>
</feature>
<evidence type="ECO:0000256" key="13">
    <source>
        <dbReference type="SAM" id="Phobius"/>
    </source>
</evidence>
<keyword evidence="6" id="KW-0677">Repeat</keyword>
<evidence type="ECO:0000256" key="3">
    <source>
        <dbReference type="ARBA" id="ARBA00022679"/>
    </source>
</evidence>
<gene>
    <name evidence="17" type="primary">LOC111435515</name>
</gene>
<evidence type="ECO:0000256" key="12">
    <source>
        <dbReference type="ARBA" id="ARBA00023180"/>
    </source>
</evidence>
<evidence type="ECO:0000256" key="5">
    <source>
        <dbReference type="ARBA" id="ARBA00022729"/>
    </source>
</evidence>
<keyword evidence="10 13" id="KW-0472">Membrane</keyword>
<accession>A0A6J1EKY1</accession>
<dbReference type="InterPro" id="IPR055414">
    <property type="entry name" value="LRR_R13L4/SHOC2-like"/>
</dbReference>
<reference evidence="17" key="1">
    <citation type="submission" date="2025-08" db="UniProtKB">
        <authorList>
            <consortium name="RefSeq"/>
        </authorList>
    </citation>
    <scope>IDENTIFICATION</scope>
    <source>
        <tissue evidence="17">Young leaves</tissue>
    </source>
</reference>
<dbReference type="SMR" id="A0A6J1EKY1"/>
<dbReference type="PANTHER" id="PTHR48010">
    <property type="entry name" value="OS05G0588300 PROTEIN"/>
    <property type="match status" value="1"/>
</dbReference>
<dbReference type="InterPro" id="IPR013210">
    <property type="entry name" value="LRR_N_plant-typ"/>
</dbReference>
<dbReference type="PROSITE" id="PS50011">
    <property type="entry name" value="PROTEIN_KINASE_DOM"/>
    <property type="match status" value="1"/>
</dbReference>
<dbReference type="InterPro" id="IPR001245">
    <property type="entry name" value="Ser-Thr/Tyr_kinase_cat_dom"/>
</dbReference>
<evidence type="ECO:0000256" key="4">
    <source>
        <dbReference type="ARBA" id="ARBA00022692"/>
    </source>
</evidence>
<dbReference type="InterPro" id="IPR003591">
    <property type="entry name" value="Leu-rich_rpt_typical-subtyp"/>
</dbReference>
<evidence type="ECO:0000256" key="8">
    <source>
        <dbReference type="ARBA" id="ARBA00022840"/>
    </source>
</evidence>
<dbReference type="Pfam" id="PF00560">
    <property type="entry name" value="LRR_1"/>
    <property type="match status" value="5"/>
</dbReference>
<evidence type="ECO:0000313" key="16">
    <source>
        <dbReference type="Proteomes" id="UP000504609"/>
    </source>
</evidence>
<dbReference type="GO" id="GO:0005524">
    <property type="term" value="F:ATP binding"/>
    <property type="evidence" value="ECO:0007669"/>
    <property type="project" value="UniProtKB-KW"/>
</dbReference>
<dbReference type="FunFam" id="3.80.10.10:FF:000516">
    <property type="entry name" value="Leucine-rich repeat family protein"/>
    <property type="match status" value="1"/>
</dbReference>
<dbReference type="GO" id="GO:0004674">
    <property type="term" value="F:protein serine/threonine kinase activity"/>
    <property type="evidence" value="ECO:0007669"/>
    <property type="project" value="UniProtKB-EC"/>
</dbReference>
<feature type="chain" id="PRO_5026669938" evidence="14">
    <location>
        <begin position="25"/>
        <end position="890"/>
    </location>
</feature>
<keyword evidence="8" id="KW-0067">ATP-binding</keyword>
<dbReference type="AlphaFoldDB" id="A0A6J1EKY1"/>